<dbReference type="RefSeq" id="WP_144934779.1">
    <property type="nucleotide sequence ID" value="NZ_JBHTIU010000031.1"/>
</dbReference>
<evidence type="ECO:0000259" key="1">
    <source>
        <dbReference type="PROSITE" id="PS50123"/>
    </source>
</evidence>
<protein>
    <submittedName>
        <fullName evidence="2">CheR family methyltransferase</fullName>
    </submittedName>
</protein>
<keyword evidence="2" id="KW-0808">Transferase</keyword>
<keyword evidence="3" id="KW-1185">Reference proteome</keyword>
<feature type="domain" description="CheR-type methyltransferase" evidence="1">
    <location>
        <begin position="14"/>
        <end position="255"/>
    </location>
</feature>
<dbReference type="Pfam" id="PF01739">
    <property type="entry name" value="CheR"/>
    <property type="match status" value="1"/>
</dbReference>
<name>A0ABW3DAR1_9BACL</name>
<dbReference type="SMART" id="SM00138">
    <property type="entry name" value="MeTrc"/>
    <property type="match status" value="1"/>
</dbReference>
<dbReference type="PANTHER" id="PTHR24422:SF8">
    <property type="entry name" value="CHEMOTAXIS PROTEIN"/>
    <property type="match status" value="1"/>
</dbReference>
<dbReference type="InterPro" id="IPR050903">
    <property type="entry name" value="Bact_Chemotaxis_MeTrfase"/>
</dbReference>
<dbReference type="SUPFAM" id="SSF53335">
    <property type="entry name" value="S-adenosyl-L-methionine-dependent methyltransferases"/>
    <property type="match status" value="1"/>
</dbReference>
<sequence>MSHPDLQDNRERIEIELLLEGIYKLYGYDFRNYAYNSLRRRIWHQVQAMKLGSISALQEKVLHDPASMRQLVKSIMIHVTEMYRDPSLFLAFREKVVPLLHTYPFIRIWHAGCSTGEEVFSMAVLLHEEGLYHKSRIYATDVSEDIVNQARTGTFPLSKMQSYTKNYMLAGGTGAFSQYYSASGSKVTFHPFLKENIVFARHNLVTDRSFNEFHVIFCRNVLIYFNKSLQDHVHHLFYESLAPLGVLALGNRESINFSRHADGYEALDCRERLYRKIR</sequence>
<dbReference type="SUPFAM" id="SSF47757">
    <property type="entry name" value="Chemotaxis receptor methyltransferase CheR, N-terminal domain"/>
    <property type="match status" value="1"/>
</dbReference>
<dbReference type="GO" id="GO:0008168">
    <property type="term" value="F:methyltransferase activity"/>
    <property type="evidence" value="ECO:0007669"/>
    <property type="project" value="UniProtKB-KW"/>
</dbReference>
<dbReference type="PANTHER" id="PTHR24422">
    <property type="entry name" value="CHEMOTAXIS PROTEIN METHYLTRANSFERASE"/>
    <property type="match status" value="1"/>
</dbReference>
<organism evidence="2 3">
    <name type="scientific">Paenibacillus residui</name>
    <dbReference type="NCBI Taxonomy" id="629724"/>
    <lineage>
        <taxon>Bacteria</taxon>
        <taxon>Bacillati</taxon>
        <taxon>Bacillota</taxon>
        <taxon>Bacilli</taxon>
        <taxon>Bacillales</taxon>
        <taxon>Paenibacillaceae</taxon>
        <taxon>Paenibacillus</taxon>
    </lineage>
</organism>
<keyword evidence="2" id="KW-0489">Methyltransferase</keyword>
<dbReference type="InterPro" id="IPR000780">
    <property type="entry name" value="CheR_MeTrfase"/>
</dbReference>
<evidence type="ECO:0000313" key="2">
    <source>
        <dbReference type="EMBL" id="MFD0869597.1"/>
    </source>
</evidence>
<dbReference type="EMBL" id="JBHTIU010000031">
    <property type="protein sequence ID" value="MFD0869597.1"/>
    <property type="molecule type" value="Genomic_DNA"/>
</dbReference>
<accession>A0ABW3DAR1</accession>
<dbReference type="Pfam" id="PF03705">
    <property type="entry name" value="CheR_N"/>
    <property type="match status" value="1"/>
</dbReference>
<dbReference type="InterPro" id="IPR022641">
    <property type="entry name" value="CheR_N"/>
</dbReference>
<dbReference type="InterPro" id="IPR022642">
    <property type="entry name" value="CheR_C"/>
</dbReference>
<dbReference type="PRINTS" id="PR00996">
    <property type="entry name" value="CHERMTFRASE"/>
</dbReference>
<proteinExistence type="predicted"/>
<dbReference type="PROSITE" id="PS50123">
    <property type="entry name" value="CHER"/>
    <property type="match status" value="1"/>
</dbReference>
<comment type="caution">
    <text evidence="2">The sequence shown here is derived from an EMBL/GenBank/DDBJ whole genome shotgun (WGS) entry which is preliminary data.</text>
</comment>
<dbReference type="GO" id="GO:0032259">
    <property type="term" value="P:methylation"/>
    <property type="evidence" value="ECO:0007669"/>
    <property type="project" value="UniProtKB-KW"/>
</dbReference>
<dbReference type="Proteomes" id="UP001597120">
    <property type="component" value="Unassembled WGS sequence"/>
</dbReference>
<evidence type="ECO:0000313" key="3">
    <source>
        <dbReference type="Proteomes" id="UP001597120"/>
    </source>
</evidence>
<dbReference type="InterPro" id="IPR029063">
    <property type="entry name" value="SAM-dependent_MTases_sf"/>
</dbReference>
<gene>
    <name evidence="2" type="ORF">ACFQ03_10580</name>
</gene>
<reference evidence="3" key="1">
    <citation type="journal article" date="2019" name="Int. J. Syst. Evol. Microbiol.">
        <title>The Global Catalogue of Microorganisms (GCM) 10K type strain sequencing project: providing services to taxonomists for standard genome sequencing and annotation.</title>
        <authorList>
            <consortium name="The Broad Institute Genomics Platform"/>
            <consortium name="The Broad Institute Genome Sequencing Center for Infectious Disease"/>
            <person name="Wu L."/>
            <person name="Ma J."/>
        </authorList>
    </citation>
    <scope>NUCLEOTIDE SEQUENCE [LARGE SCALE GENOMIC DNA]</scope>
    <source>
        <strain evidence="3">CCUG 57263</strain>
    </source>
</reference>
<dbReference type="Gene3D" id="3.40.50.150">
    <property type="entry name" value="Vaccinia Virus protein VP39"/>
    <property type="match status" value="1"/>
</dbReference>